<protein>
    <submittedName>
        <fullName evidence="1">Uncharacterized protein</fullName>
    </submittedName>
</protein>
<organism evidence="1 2">
    <name type="scientific">Timema podura</name>
    <name type="common">Walking stick</name>
    <dbReference type="NCBI Taxonomy" id="61482"/>
    <lineage>
        <taxon>Eukaryota</taxon>
        <taxon>Metazoa</taxon>
        <taxon>Ecdysozoa</taxon>
        <taxon>Arthropoda</taxon>
        <taxon>Hexapoda</taxon>
        <taxon>Insecta</taxon>
        <taxon>Pterygota</taxon>
        <taxon>Neoptera</taxon>
        <taxon>Polyneoptera</taxon>
        <taxon>Phasmatodea</taxon>
        <taxon>Timematodea</taxon>
        <taxon>Timematoidea</taxon>
        <taxon>Timematidae</taxon>
        <taxon>Timema</taxon>
    </lineage>
</organism>
<dbReference type="Proteomes" id="UP001153148">
    <property type="component" value="Unassembled WGS sequence"/>
</dbReference>
<reference evidence="1" key="1">
    <citation type="submission" date="2021-03" db="EMBL/GenBank/DDBJ databases">
        <authorList>
            <person name="Tran Van P."/>
        </authorList>
    </citation>
    <scope>NUCLEOTIDE SEQUENCE</scope>
</reference>
<evidence type="ECO:0000313" key="1">
    <source>
        <dbReference type="EMBL" id="CAG2062636.1"/>
    </source>
</evidence>
<evidence type="ECO:0000313" key="2">
    <source>
        <dbReference type="Proteomes" id="UP001153148"/>
    </source>
</evidence>
<dbReference type="EMBL" id="CAJPIN010021393">
    <property type="protein sequence ID" value="CAG2062636.1"/>
    <property type="molecule type" value="Genomic_DNA"/>
</dbReference>
<name>A0ABN7P6F1_TIMPD</name>
<feature type="non-terminal residue" evidence="1">
    <location>
        <position position="1"/>
    </location>
</feature>
<comment type="caution">
    <text evidence="1">The sequence shown here is derived from an EMBL/GenBank/DDBJ whole genome shotgun (WGS) entry which is preliminary data.</text>
</comment>
<accession>A0ABN7P6F1</accession>
<sequence>SVPEDFDIKKTVEVVLKKGNWETRRARTMDIDDFLTLRGTLKVQVGDTTGDSIMLMHRLWSAEQEILDGVNNREIEVTEMYLLKGTVDSRQIQQHGLDTHSIMEMMLGRLLMTLASLESEKIRSIDDAMTGTASHWWTLEAKAVTSWIEFQQWFLDKFRFPGIDLVPDCTV</sequence>
<keyword evidence="2" id="KW-1185">Reference proteome</keyword>
<gene>
    <name evidence="1" type="ORF">TPAB3V08_LOCUS9586</name>
</gene>
<proteinExistence type="predicted"/>